<dbReference type="EMBL" id="CAACYD010000007">
    <property type="protein sequence ID" value="VFA89530.1"/>
    <property type="molecule type" value="Genomic_DNA"/>
</dbReference>
<dbReference type="SUPFAM" id="SSF47413">
    <property type="entry name" value="lambda repressor-like DNA-binding domains"/>
    <property type="match status" value="1"/>
</dbReference>
<keyword evidence="1" id="KW-0238">DNA-binding</keyword>
<evidence type="ECO:0000313" key="5">
    <source>
        <dbReference type="Proteomes" id="UP000360750"/>
    </source>
</evidence>
<dbReference type="SMART" id="SM00530">
    <property type="entry name" value="HTH_XRE"/>
    <property type="match status" value="1"/>
</dbReference>
<protein>
    <submittedName>
        <fullName evidence="4">HTH-type transcriptional regulator sinR</fullName>
    </submittedName>
</protein>
<dbReference type="PROSITE" id="PS50943">
    <property type="entry name" value="HTH_CROC1"/>
    <property type="match status" value="1"/>
</dbReference>
<accession>A0ABD7V5J1</accession>
<comment type="caution">
    <text evidence="4">The sequence shown here is derived from an EMBL/GenBank/DDBJ whole genome shotgun (WGS) entry which is preliminary data.</text>
</comment>
<dbReference type="Pfam" id="PF01381">
    <property type="entry name" value="HTH_3"/>
    <property type="match status" value="1"/>
</dbReference>
<feature type="domain" description="HTH cro/C1-type" evidence="3">
    <location>
        <begin position="15"/>
        <end position="69"/>
    </location>
</feature>
<organism evidence="4 5">
    <name type="scientific">Gordonia paraffinivorans</name>
    <dbReference type="NCBI Taxonomy" id="175628"/>
    <lineage>
        <taxon>Bacteria</taxon>
        <taxon>Bacillati</taxon>
        <taxon>Actinomycetota</taxon>
        <taxon>Actinomycetes</taxon>
        <taxon>Mycobacteriales</taxon>
        <taxon>Gordoniaceae</taxon>
        <taxon>Gordonia</taxon>
    </lineage>
</organism>
<dbReference type="InterPro" id="IPR014710">
    <property type="entry name" value="RmlC-like_jellyroll"/>
</dbReference>
<dbReference type="PANTHER" id="PTHR46797">
    <property type="entry name" value="HTH-TYPE TRANSCRIPTIONAL REGULATOR"/>
    <property type="match status" value="1"/>
</dbReference>
<name>A0ABD7V5J1_9ACTN</name>
<reference evidence="4 5" key="1">
    <citation type="submission" date="2019-02" db="EMBL/GenBank/DDBJ databases">
        <authorList>
            <consortium name="Pathogen Informatics"/>
        </authorList>
    </citation>
    <scope>NUCLEOTIDE SEQUENCE [LARGE SCALE GENOMIC DNA]</scope>
    <source>
        <strain evidence="4 5">3012STDY6756503</strain>
    </source>
</reference>
<dbReference type="RefSeq" id="WP_131734800.1">
    <property type="nucleotide sequence ID" value="NZ_CAACYD010000007.1"/>
</dbReference>
<evidence type="ECO:0000313" key="4">
    <source>
        <dbReference type="EMBL" id="VFA89530.1"/>
    </source>
</evidence>
<dbReference type="InterPro" id="IPR050807">
    <property type="entry name" value="TransReg_Diox_bact_type"/>
</dbReference>
<dbReference type="CDD" id="cd00093">
    <property type="entry name" value="HTH_XRE"/>
    <property type="match status" value="1"/>
</dbReference>
<dbReference type="AlphaFoldDB" id="A0ABD7V5J1"/>
<dbReference type="Gene3D" id="1.10.260.40">
    <property type="entry name" value="lambda repressor-like DNA-binding domains"/>
    <property type="match status" value="1"/>
</dbReference>
<sequence>MATADERRRTVGARITALRERRGLSLSGLAREAGIGKGSLSELEAGQRNPTLDTLYALAGPLGVPLTALLGEDTGTEGTSPHLAARLLHVEHLPDGSTTEVFWLHVTPGGIRESPPHGAGVVEHILVVSGHLEGGRAGAELTAGPGEALQWVSDVPHTYRSDDGALGVLTIRSPRDPAMDPGEPGGSSGRG</sequence>
<gene>
    <name evidence="4" type="primary">sinR_2</name>
    <name evidence="4" type="ORF">NCTC8139_03096</name>
</gene>
<dbReference type="Gene3D" id="2.60.120.10">
    <property type="entry name" value="Jelly Rolls"/>
    <property type="match status" value="1"/>
</dbReference>
<evidence type="ECO:0000256" key="2">
    <source>
        <dbReference type="SAM" id="MobiDB-lite"/>
    </source>
</evidence>
<dbReference type="InterPro" id="IPR010982">
    <property type="entry name" value="Lambda_DNA-bd_dom_sf"/>
</dbReference>
<dbReference type="GO" id="GO:0003677">
    <property type="term" value="F:DNA binding"/>
    <property type="evidence" value="ECO:0007669"/>
    <property type="project" value="UniProtKB-KW"/>
</dbReference>
<proteinExistence type="predicted"/>
<dbReference type="PANTHER" id="PTHR46797:SF1">
    <property type="entry name" value="METHYLPHOSPHONATE SYNTHASE"/>
    <property type="match status" value="1"/>
</dbReference>
<evidence type="ECO:0000256" key="1">
    <source>
        <dbReference type="ARBA" id="ARBA00023125"/>
    </source>
</evidence>
<dbReference type="GeneID" id="60751082"/>
<evidence type="ECO:0000259" key="3">
    <source>
        <dbReference type="PROSITE" id="PS50943"/>
    </source>
</evidence>
<dbReference type="InterPro" id="IPR001387">
    <property type="entry name" value="Cro/C1-type_HTH"/>
</dbReference>
<feature type="region of interest" description="Disordered" evidence="2">
    <location>
        <begin position="171"/>
        <end position="191"/>
    </location>
</feature>
<dbReference type="SUPFAM" id="SSF51182">
    <property type="entry name" value="RmlC-like cupins"/>
    <property type="match status" value="1"/>
</dbReference>
<dbReference type="Proteomes" id="UP000360750">
    <property type="component" value="Unassembled WGS sequence"/>
</dbReference>
<dbReference type="InterPro" id="IPR011051">
    <property type="entry name" value="RmlC_Cupin_sf"/>
</dbReference>